<evidence type="ECO:0000256" key="1">
    <source>
        <dbReference type="SAM" id="SignalP"/>
    </source>
</evidence>
<name>A0A9D1RHW0_9BACT</name>
<reference evidence="2" key="2">
    <citation type="submission" date="2021-04" db="EMBL/GenBank/DDBJ databases">
        <authorList>
            <person name="Gilroy R."/>
        </authorList>
    </citation>
    <scope>NUCLEOTIDE SEQUENCE</scope>
    <source>
        <strain evidence="2">Gambia16-930</strain>
    </source>
</reference>
<feature type="signal peptide" evidence="1">
    <location>
        <begin position="1"/>
        <end position="20"/>
    </location>
</feature>
<reference evidence="2" key="1">
    <citation type="journal article" date="2021" name="PeerJ">
        <title>Extensive microbial diversity within the chicken gut microbiome revealed by metagenomics and culture.</title>
        <authorList>
            <person name="Gilroy R."/>
            <person name="Ravi A."/>
            <person name="Getino M."/>
            <person name="Pursley I."/>
            <person name="Horton D.L."/>
            <person name="Alikhan N.F."/>
            <person name="Baker D."/>
            <person name="Gharbi K."/>
            <person name="Hall N."/>
            <person name="Watson M."/>
            <person name="Adriaenssens E.M."/>
            <person name="Foster-Nyarko E."/>
            <person name="Jarju S."/>
            <person name="Secka A."/>
            <person name="Antonio M."/>
            <person name="Oren A."/>
            <person name="Chaudhuri R.R."/>
            <person name="La Ragione R."/>
            <person name="Hildebrand F."/>
            <person name="Pallen M.J."/>
        </authorList>
    </citation>
    <scope>NUCLEOTIDE SEQUENCE</scope>
    <source>
        <strain evidence="2">Gambia16-930</strain>
    </source>
</reference>
<organism evidence="2 3">
    <name type="scientific">Candidatus Onthomorpha intestinigallinarum</name>
    <dbReference type="NCBI Taxonomy" id="2840880"/>
    <lineage>
        <taxon>Bacteria</taxon>
        <taxon>Pseudomonadati</taxon>
        <taxon>Bacteroidota</taxon>
        <taxon>Bacteroidia</taxon>
        <taxon>Bacteroidales</taxon>
        <taxon>Candidatus Onthomorpha</taxon>
    </lineage>
</organism>
<evidence type="ECO:0000313" key="2">
    <source>
        <dbReference type="EMBL" id="HIW87902.1"/>
    </source>
</evidence>
<sequence>MKKFFMFLAAAMCFAGFYSCENNDDEGNQNNPPVQNYLTDVSIEKLKAISGFSREEVDSLMNANSYSLADSIQESGTNMLMYSTEGNTMYIIYMIEGQVFGTSYVVSEPHAKTGVSKHKEMSLIAKNYAEKNQDIVYSAAILDINEEESYYDTDIEYFNALELIADKPEFVAGMEEYYININTDNDVMRNMLTVGPNENNYIAMLTYLNANFKSVKSDVQFQGMFIKTLLDNLK</sequence>
<evidence type="ECO:0008006" key="4">
    <source>
        <dbReference type="Google" id="ProtNLM"/>
    </source>
</evidence>
<comment type="caution">
    <text evidence="2">The sequence shown here is derived from an EMBL/GenBank/DDBJ whole genome shotgun (WGS) entry which is preliminary data.</text>
</comment>
<proteinExistence type="predicted"/>
<keyword evidence="1" id="KW-0732">Signal</keyword>
<accession>A0A9D1RHW0</accession>
<protein>
    <recommendedName>
        <fullName evidence="4">Lipoprotein</fullName>
    </recommendedName>
</protein>
<feature type="chain" id="PRO_5039160656" description="Lipoprotein" evidence="1">
    <location>
        <begin position="21"/>
        <end position="234"/>
    </location>
</feature>
<dbReference type="EMBL" id="DXGG01000203">
    <property type="protein sequence ID" value="HIW87902.1"/>
    <property type="molecule type" value="Genomic_DNA"/>
</dbReference>
<evidence type="ECO:0000313" key="3">
    <source>
        <dbReference type="Proteomes" id="UP000824267"/>
    </source>
</evidence>
<dbReference type="AlphaFoldDB" id="A0A9D1RHW0"/>
<dbReference type="PROSITE" id="PS51257">
    <property type="entry name" value="PROKAR_LIPOPROTEIN"/>
    <property type="match status" value="1"/>
</dbReference>
<dbReference type="Proteomes" id="UP000824267">
    <property type="component" value="Unassembled WGS sequence"/>
</dbReference>
<gene>
    <name evidence="2" type="ORF">IAC47_06485</name>
</gene>